<dbReference type="CDD" id="cd01625">
    <property type="entry name" value="HAD_PNP"/>
    <property type="match status" value="1"/>
</dbReference>
<dbReference type="InterPro" id="IPR023214">
    <property type="entry name" value="HAD_sf"/>
</dbReference>
<dbReference type="FunFam" id="3.40.50.1000:FF:000078">
    <property type="entry name" value="Bifunctional polynucleotide phosphatase/kinase"/>
    <property type="match status" value="1"/>
</dbReference>
<dbReference type="InterPro" id="IPR036412">
    <property type="entry name" value="HAD-like_sf"/>
</dbReference>
<dbReference type="SUPFAM" id="SSF52540">
    <property type="entry name" value="P-loop containing nucleoside triphosphate hydrolases"/>
    <property type="match status" value="1"/>
</dbReference>
<dbReference type="PANTHER" id="PTHR12083">
    <property type="entry name" value="BIFUNCTIONAL POLYNUCLEOTIDE PHOSPHATASE/KINASE"/>
    <property type="match status" value="1"/>
</dbReference>
<name>A0A0N4ZK26_PARTI</name>
<dbReference type="Gene3D" id="3.40.50.300">
    <property type="entry name" value="P-loop containing nucleotide triphosphate hydrolases"/>
    <property type="match status" value="1"/>
</dbReference>
<dbReference type="InterPro" id="IPR027417">
    <property type="entry name" value="P-loop_NTPase"/>
</dbReference>
<dbReference type="Proteomes" id="UP000038045">
    <property type="component" value="Unplaced"/>
</dbReference>
<dbReference type="Pfam" id="PF08645">
    <property type="entry name" value="PNK3P"/>
    <property type="match status" value="1"/>
</dbReference>
<dbReference type="Pfam" id="PF13671">
    <property type="entry name" value="AAA_33"/>
    <property type="match status" value="1"/>
</dbReference>
<evidence type="ECO:0000313" key="2">
    <source>
        <dbReference type="WBParaSite" id="PTRK_0000846000.1"/>
    </source>
</evidence>
<accession>A0A0N4ZK26</accession>
<dbReference type="WBParaSite" id="PTRK_0000846000.1">
    <property type="protein sequence ID" value="PTRK_0000846000.1"/>
    <property type="gene ID" value="PTRK_0000846000"/>
</dbReference>
<dbReference type="Gene3D" id="3.40.50.1000">
    <property type="entry name" value="HAD superfamily/HAD-like"/>
    <property type="match status" value="1"/>
</dbReference>
<dbReference type="STRING" id="131310.A0A0N4ZK26"/>
<dbReference type="AlphaFoldDB" id="A0A0N4ZK26"/>
<evidence type="ECO:0000313" key="1">
    <source>
        <dbReference type="Proteomes" id="UP000038045"/>
    </source>
</evidence>
<dbReference type="GO" id="GO:0046404">
    <property type="term" value="F:ATP-dependent polydeoxyribonucleotide 5'-hydroxyl-kinase activity"/>
    <property type="evidence" value="ECO:0007669"/>
    <property type="project" value="TreeGrafter"/>
</dbReference>
<dbReference type="SUPFAM" id="SSF56784">
    <property type="entry name" value="HAD-like"/>
    <property type="match status" value="1"/>
</dbReference>
<dbReference type="GO" id="GO:0006281">
    <property type="term" value="P:DNA repair"/>
    <property type="evidence" value="ECO:0007669"/>
    <property type="project" value="TreeGrafter"/>
</dbReference>
<organism evidence="1 2">
    <name type="scientific">Parastrongyloides trichosuri</name>
    <name type="common">Possum-specific nematode worm</name>
    <dbReference type="NCBI Taxonomy" id="131310"/>
    <lineage>
        <taxon>Eukaryota</taxon>
        <taxon>Metazoa</taxon>
        <taxon>Ecdysozoa</taxon>
        <taxon>Nematoda</taxon>
        <taxon>Chromadorea</taxon>
        <taxon>Rhabditida</taxon>
        <taxon>Tylenchina</taxon>
        <taxon>Panagrolaimomorpha</taxon>
        <taxon>Strongyloidoidea</taxon>
        <taxon>Strongyloididae</taxon>
        <taxon>Parastrongyloides</taxon>
    </lineage>
</organism>
<proteinExistence type="predicted"/>
<dbReference type="GO" id="GO:0003690">
    <property type="term" value="F:double-stranded DNA binding"/>
    <property type="evidence" value="ECO:0007669"/>
    <property type="project" value="TreeGrafter"/>
</dbReference>
<dbReference type="InterPro" id="IPR006551">
    <property type="entry name" value="Polynucleotide_phosphatase"/>
</dbReference>
<dbReference type="NCBIfam" id="TIGR01662">
    <property type="entry name" value="HAD-SF-IIIA"/>
    <property type="match status" value="1"/>
</dbReference>
<dbReference type="NCBIfam" id="TIGR01664">
    <property type="entry name" value="DNA-3'-Pase"/>
    <property type="match status" value="1"/>
</dbReference>
<dbReference type="GO" id="GO:0046403">
    <property type="term" value="F:polynucleotide 3'-phosphatase activity"/>
    <property type="evidence" value="ECO:0007669"/>
    <property type="project" value="TreeGrafter"/>
</dbReference>
<sequence length="415" mass="48374">MPKRKNSPIKTPNPQTKKPKYFSIFEMKQEPVKKGTWKCTDEVWIYTHKDIQSKKKIASFDMDHTLIKPKGSGIHPKFDDDWEYLFPTVPTKLKKLHKDDYKIVIFTNQKGISTKKNSKIDIKKRVEDIINKLDIPIQVFVSLGHPKYRKPYKGMWELLSKEHNGDVDISIEDSIYVGDGAGRMNVSENGRRDFTNSDRLFALNIGIKFKDPEEFFLDQTYNGRYNEILFDPKTAFLNKQPLLLPKNSHIMDEKQEIIVLVGITGCGKSHFVSKHLNSERYRIINDSDIAVCKLLGKKSSAEEILESGKSLVIDGENLTKSVRKSWINMAKEKDIIIRCFYFDVNIFQCIHNMMFKQIIGQTKYHPHVKKDIMLSKSNLEKPSKEEGFEEIVRINFCPEFDNKDHEEIYQNYLPL</sequence>
<reference evidence="2" key="1">
    <citation type="submission" date="2017-02" db="UniProtKB">
        <authorList>
            <consortium name="WormBaseParasite"/>
        </authorList>
    </citation>
    <scope>IDENTIFICATION</scope>
</reference>
<dbReference type="InterPro" id="IPR013954">
    <property type="entry name" value="PNK3P"/>
</dbReference>
<dbReference type="PANTHER" id="PTHR12083:SF9">
    <property type="entry name" value="BIFUNCTIONAL POLYNUCLEOTIDE PHOSPHATASE_KINASE"/>
    <property type="match status" value="1"/>
</dbReference>
<keyword evidence="1" id="KW-1185">Reference proteome</keyword>
<protein>
    <submittedName>
        <fullName evidence="2">Bifunctional polynucleotide phosphatase/kinase</fullName>
    </submittedName>
</protein>
<dbReference type="InterPro" id="IPR006549">
    <property type="entry name" value="HAD-SF_hydro_IIIA"/>
</dbReference>